<evidence type="ECO:0000256" key="1">
    <source>
        <dbReference type="ARBA" id="ARBA00007894"/>
    </source>
</evidence>
<proteinExistence type="inferred from homology"/>
<dbReference type="EC" id="6.1.1.17" evidence="7"/>
<comment type="similarity">
    <text evidence="1 7">Belongs to the class-I aminoacyl-tRNA synthetase family. Glutamate--tRNA ligase type 1 subfamily.</text>
</comment>
<sequence length="460" mass="51454">MTVRTRFAPSPTGFIHLGNIRSALYPWAFARSTGGAFILRIEDTDLERSSQAAVDVIIEGMKWLGLDHDEGPFYQMQRMDRYKTVLADMVTAGLVYPCYMSVAELDALRERQMAAKEKPRYDGTWRPEPGKALPPVPEGVKPVLRFKNPQGGVVAWDDKVKGRIEISNDELDDLVIARPDGTPTYNFCVVVDDIDMAITHVIRGDDHVNNTPRQINIFHALGKEPPVYAHLPTVLNEQGEKMSKRNGAKPVTQYRDEGYLPDAMVNYLARLGWSHGDDEIFNRAQFLAWFDLDHLGRSAAQFDEAKLRWVNAQHLKAMDDAALAPIVADQLMKRGVRADERLARICGLFKDRCDTTVALAIWASAFYDKVMPSDEERAQHITEAIKPALATLAAKLAECEWTKAGISVAIKETTAAHGIKMPQLAMPVRVLVMGTAQTPSLDAVLELYQRQTVLERLQNS</sequence>
<feature type="domain" description="Aminoacyl-tRNA synthetase class I anticodon-binding" evidence="9">
    <location>
        <begin position="337"/>
        <end position="459"/>
    </location>
</feature>
<reference evidence="10 11" key="1">
    <citation type="submission" date="2023-07" db="EMBL/GenBank/DDBJ databases">
        <title>Sorghum-associated microbial communities from plants grown in Nebraska, USA.</title>
        <authorList>
            <person name="Schachtman D."/>
        </authorList>
    </citation>
    <scope>NUCLEOTIDE SEQUENCE [LARGE SCALE GENOMIC DNA]</scope>
    <source>
        <strain evidence="10 11">4249</strain>
    </source>
</reference>
<dbReference type="PANTHER" id="PTHR43311">
    <property type="entry name" value="GLUTAMATE--TRNA LIGASE"/>
    <property type="match status" value="1"/>
</dbReference>
<dbReference type="Pfam" id="PF00749">
    <property type="entry name" value="tRNA-synt_1c"/>
    <property type="match status" value="1"/>
</dbReference>
<comment type="subcellular location">
    <subcellularLocation>
        <location evidence="7">Cytoplasm</location>
    </subcellularLocation>
</comment>
<dbReference type="Gene3D" id="3.40.50.620">
    <property type="entry name" value="HUPs"/>
    <property type="match status" value="1"/>
</dbReference>
<dbReference type="InterPro" id="IPR020058">
    <property type="entry name" value="Glu/Gln-tRNA-synth_Ib_cat-dom"/>
</dbReference>
<dbReference type="EMBL" id="JAVDWU010000001">
    <property type="protein sequence ID" value="MDR7148278.1"/>
    <property type="molecule type" value="Genomic_DNA"/>
</dbReference>
<dbReference type="GO" id="GO:0004818">
    <property type="term" value="F:glutamate-tRNA ligase activity"/>
    <property type="evidence" value="ECO:0007669"/>
    <property type="project" value="UniProtKB-EC"/>
</dbReference>
<evidence type="ECO:0000256" key="6">
    <source>
        <dbReference type="ARBA" id="ARBA00023146"/>
    </source>
</evidence>
<evidence type="ECO:0000259" key="9">
    <source>
        <dbReference type="Pfam" id="PF19269"/>
    </source>
</evidence>
<feature type="short sequence motif" description="'HIGH' region" evidence="7">
    <location>
        <begin position="9"/>
        <end position="19"/>
    </location>
</feature>
<keyword evidence="2 7" id="KW-0436">Ligase</keyword>
<evidence type="ECO:0000313" key="10">
    <source>
        <dbReference type="EMBL" id="MDR7148278.1"/>
    </source>
</evidence>
<dbReference type="InterPro" id="IPR001412">
    <property type="entry name" value="aa-tRNA-synth_I_CS"/>
</dbReference>
<dbReference type="InterPro" id="IPR045462">
    <property type="entry name" value="aa-tRNA-synth_I_cd-bd"/>
</dbReference>
<organism evidence="10 11">
    <name type="scientific">Hydrogenophaga palleronii</name>
    <dbReference type="NCBI Taxonomy" id="65655"/>
    <lineage>
        <taxon>Bacteria</taxon>
        <taxon>Pseudomonadati</taxon>
        <taxon>Pseudomonadota</taxon>
        <taxon>Betaproteobacteria</taxon>
        <taxon>Burkholderiales</taxon>
        <taxon>Comamonadaceae</taxon>
        <taxon>Hydrogenophaga</taxon>
    </lineage>
</organism>
<evidence type="ECO:0000256" key="3">
    <source>
        <dbReference type="ARBA" id="ARBA00022741"/>
    </source>
</evidence>
<protein>
    <recommendedName>
        <fullName evidence="7">Glutamate--tRNA ligase</fullName>
        <ecNumber evidence="7">6.1.1.17</ecNumber>
    </recommendedName>
    <alternativeName>
        <fullName evidence="7">Glutamyl-tRNA synthetase</fullName>
        <shortName evidence="7">GluRS</shortName>
    </alternativeName>
</protein>
<keyword evidence="3 7" id="KW-0547">Nucleotide-binding</keyword>
<evidence type="ECO:0000256" key="2">
    <source>
        <dbReference type="ARBA" id="ARBA00022598"/>
    </source>
</evidence>
<keyword evidence="5 7" id="KW-0648">Protein biosynthesis</keyword>
<keyword evidence="11" id="KW-1185">Reference proteome</keyword>
<evidence type="ECO:0000256" key="4">
    <source>
        <dbReference type="ARBA" id="ARBA00022840"/>
    </source>
</evidence>
<evidence type="ECO:0000256" key="7">
    <source>
        <dbReference type="HAMAP-Rule" id="MF_00022"/>
    </source>
</evidence>
<dbReference type="NCBIfam" id="TIGR00464">
    <property type="entry name" value="gltX_bact"/>
    <property type="match status" value="1"/>
</dbReference>
<feature type="binding site" evidence="7">
    <location>
        <position position="244"/>
    </location>
    <ligand>
        <name>ATP</name>
        <dbReference type="ChEBI" id="CHEBI:30616"/>
    </ligand>
</feature>
<keyword evidence="7" id="KW-0963">Cytoplasm</keyword>
<dbReference type="PANTHER" id="PTHR43311:SF2">
    <property type="entry name" value="GLUTAMATE--TRNA LIGASE, MITOCHONDRIAL-RELATED"/>
    <property type="match status" value="1"/>
</dbReference>
<dbReference type="HAMAP" id="MF_00022">
    <property type="entry name" value="Glu_tRNA_synth_type1"/>
    <property type="match status" value="1"/>
</dbReference>
<dbReference type="InterPro" id="IPR008925">
    <property type="entry name" value="aa_tRNA-synth_I_cd-bd_sf"/>
</dbReference>
<dbReference type="PRINTS" id="PR00987">
    <property type="entry name" value="TRNASYNTHGLU"/>
</dbReference>
<dbReference type="InterPro" id="IPR000924">
    <property type="entry name" value="Glu/Gln-tRNA-synth"/>
</dbReference>
<dbReference type="SUPFAM" id="SSF48163">
    <property type="entry name" value="An anticodon-binding domain of class I aminoacyl-tRNA synthetases"/>
    <property type="match status" value="1"/>
</dbReference>
<dbReference type="Proteomes" id="UP001265700">
    <property type="component" value="Unassembled WGS sequence"/>
</dbReference>
<dbReference type="InterPro" id="IPR004527">
    <property type="entry name" value="Glu-tRNA-ligase_bac/mito"/>
</dbReference>
<gene>
    <name evidence="7" type="primary">gltX</name>
    <name evidence="10" type="ORF">J2W49_000206</name>
</gene>
<comment type="caution">
    <text evidence="7">Lacks conserved residue(s) required for the propagation of feature annotation.</text>
</comment>
<feature type="domain" description="Glutamyl/glutaminyl-tRNA synthetase class Ib catalytic" evidence="8">
    <location>
        <begin position="3"/>
        <end position="309"/>
    </location>
</feature>
<comment type="function">
    <text evidence="7">Catalyzes the attachment of glutamate to tRNA(Glu) in a two-step reaction: glutamate is first activated by ATP to form Glu-AMP and then transferred to the acceptor end of tRNA(Glu).</text>
</comment>
<keyword evidence="6 7" id="KW-0030">Aminoacyl-tRNA synthetase</keyword>
<comment type="catalytic activity">
    <reaction evidence="7">
        <text>tRNA(Glu) + L-glutamate + ATP = L-glutamyl-tRNA(Glu) + AMP + diphosphate</text>
        <dbReference type="Rhea" id="RHEA:23540"/>
        <dbReference type="Rhea" id="RHEA-COMP:9663"/>
        <dbReference type="Rhea" id="RHEA-COMP:9680"/>
        <dbReference type="ChEBI" id="CHEBI:29985"/>
        <dbReference type="ChEBI" id="CHEBI:30616"/>
        <dbReference type="ChEBI" id="CHEBI:33019"/>
        <dbReference type="ChEBI" id="CHEBI:78442"/>
        <dbReference type="ChEBI" id="CHEBI:78520"/>
        <dbReference type="ChEBI" id="CHEBI:456215"/>
        <dbReference type="EC" id="6.1.1.17"/>
    </reaction>
</comment>
<evidence type="ECO:0000313" key="11">
    <source>
        <dbReference type="Proteomes" id="UP001265700"/>
    </source>
</evidence>
<evidence type="ECO:0000256" key="5">
    <source>
        <dbReference type="ARBA" id="ARBA00022917"/>
    </source>
</evidence>
<feature type="short sequence motif" description="'KMSKS' region" evidence="7">
    <location>
        <begin position="241"/>
        <end position="245"/>
    </location>
</feature>
<accession>A0ABU1WG91</accession>
<keyword evidence="4 7" id="KW-0067">ATP-binding</keyword>
<dbReference type="Pfam" id="PF19269">
    <property type="entry name" value="Anticodon_2"/>
    <property type="match status" value="1"/>
</dbReference>
<dbReference type="InterPro" id="IPR020751">
    <property type="entry name" value="aa-tRNA-synth_I_codon-bd_sub2"/>
</dbReference>
<comment type="caution">
    <text evidence="10">The sequence shown here is derived from an EMBL/GenBank/DDBJ whole genome shotgun (WGS) entry which is preliminary data.</text>
</comment>
<comment type="subunit">
    <text evidence="7">Monomer.</text>
</comment>
<evidence type="ECO:0000259" key="8">
    <source>
        <dbReference type="Pfam" id="PF00749"/>
    </source>
</evidence>
<dbReference type="CDD" id="cd00808">
    <property type="entry name" value="GluRS_core"/>
    <property type="match status" value="1"/>
</dbReference>
<dbReference type="InterPro" id="IPR033910">
    <property type="entry name" value="GluRS_core"/>
</dbReference>
<dbReference type="InterPro" id="IPR014729">
    <property type="entry name" value="Rossmann-like_a/b/a_fold"/>
</dbReference>
<dbReference type="PROSITE" id="PS00178">
    <property type="entry name" value="AA_TRNA_LIGASE_I"/>
    <property type="match status" value="1"/>
</dbReference>
<dbReference type="Gene3D" id="1.10.10.350">
    <property type="match status" value="1"/>
</dbReference>
<dbReference type="RefSeq" id="WP_310310615.1">
    <property type="nucleotide sequence ID" value="NZ_JAVDWU010000001.1"/>
</dbReference>
<name>A0ABU1WG91_9BURK</name>
<dbReference type="InterPro" id="IPR049940">
    <property type="entry name" value="GluQ/Sye"/>
</dbReference>
<dbReference type="SUPFAM" id="SSF52374">
    <property type="entry name" value="Nucleotidylyl transferase"/>
    <property type="match status" value="1"/>
</dbReference>